<name>A0A8S2GBC5_9BILA</name>
<evidence type="ECO:0000313" key="3">
    <source>
        <dbReference type="EMBL" id="CAF4554205.1"/>
    </source>
</evidence>
<organism evidence="2 4">
    <name type="scientific">Didymodactylos carnosus</name>
    <dbReference type="NCBI Taxonomy" id="1234261"/>
    <lineage>
        <taxon>Eukaryota</taxon>
        <taxon>Metazoa</taxon>
        <taxon>Spiralia</taxon>
        <taxon>Gnathifera</taxon>
        <taxon>Rotifera</taxon>
        <taxon>Eurotatoria</taxon>
        <taxon>Bdelloidea</taxon>
        <taxon>Philodinida</taxon>
        <taxon>Philodinidae</taxon>
        <taxon>Didymodactylos</taxon>
    </lineage>
</organism>
<reference evidence="2" key="1">
    <citation type="submission" date="2021-02" db="EMBL/GenBank/DDBJ databases">
        <authorList>
            <person name="Nowell W R."/>
        </authorList>
    </citation>
    <scope>NUCLEOTIDE SEQUENCE</scope>
</reference>
<feature type="compositionally biased region" description="Basic and acidic residues" evidence="1">
    <location>
        <begin position="1"/>
        <end position="34"/>
    </location>
</feature>
<dbReference type="EMBL" id="CAJNOK010076192">
    <property type="protein sequence ID" value="CAF1674315.1"/>
    <property type="molecule type" value="Genomic_DNA"/>
</dbReference>
<sequence>KQHHEGEAEQEHAQRLLDQHRAGVEGEGDRREGRQVGVDGQRPDHAQAGQQQCQQNIHERRIVR</sequence>
<dbReference type="Proteomes" id="UP000677228">
    <property type="component" value="Unassembled WGS sequence"/>
</dbReference>
<feature type="compositionally biased region" description="Low complexity" evidence="1">
    <location>
        <begin position="35"/>
        <end position="55"/>
    </location>
</feature>
<accession>A0A8S2GBC5</accession>
<comment type="caution">
    <text evidence="2">The sequence shown here is derived from an EMBL/GenBank/DDBJ whole genome shotgun (WGS) entry which is preliminary data.</text>
</comment>
<protein>
    <submittedName>
        <fullName evidence="2">Uncharacterized protein</fullName>
    </submittedName>
</protein>
<proteinExistence type="predicted"/>
<feature type="region of interest" description="Disordered" evidence="1">
    <location>
        <begin position="1"/>
        <end position="64"/>
    </location>
</feature>
<evidence type="ECO:0000313" key="2">
    <source>
        <dbReference type="EMBL" id="CAF1674315.1"/>
    </source>
</evidence>
<dbReference type="AlphaFoldDB" id="A0A8S2GBC5"/>
<dbReference type="EMBL" id="CAJOBA010111347">
    <property type="protein sequence ID" value="CAF4554205.1"/>
    <property type="molecule type" value="Genomic_DNA"/>
</dbReference>
<feature type="non-terminal residue" evidence="2">
    <location>
        <position position="1"/>
    </location>
</feature>
<gene>
    <name evidence="2" type="ORF">OVA965_LOCUS45841</name>
    <name evidence="3" type="ORF">TMI583_LOCUS49741</name>
</gene>
<evidence type="ECO:0000313" key="4">
    <source>
        <dbReference type="Proteomes" id="UP000677228"/>
    </source>
</evidence>
<evidence type="ECO:0000256" key="1">
    <source>
        <dbReference type="SAM" id="MobiDB-lite"/>
    </source>
</evidence>
<dbReference type="Proteomes" id="UP000682733">
    <property type="component" value="Unassembled WGS sequence"/>
</dbReference>